<feature type="binding site" evidence="5">
    <location>
        <position position="88"/>
    </location>
    <ligand>
        <name>S-adenosyl-L-methionine</name>
        <dbReference type="ChEBI" id="CHEBI:59789"/>
    </ligand>
</feature>
<name>A0A2U2PJ56_9SPHI</name>
<dbReference type="PROSITE" id="PS01183">
    <property type="entry name" value="UBIE_1"/>
    <property type="match status" value="1"/>
</dbReference>
<evidence type="ECO:0000313" key="6">
    <source>
        <dbReference type="EMBL" id="PWG81436.1"/>
    </source>
</evidence>
<dbReference type="PROSITE" id="PS01184">
    <property type="entry name" value="UBIE_2"/>
    <property type="match status" value="1"/>
</dbReference>
<dbReference type="PANTHER" id="PTHR43591">
    <property type="entry name" value="METHYLTRANSFERASE"/>
    <property type="match status" value="1"/>
</dbReference>
<proteinExistence type="inferred from homology"/>
<keyword evidence="4 5" id="KW-0949">S-adenosyl-L-methionine</keyword>
<dbReference type="EC" id="2.1.1.163" evidence="5"/>
<protein>
    <recommendedName>
        <fullName evidence="5">Demethylmenaquinone methyltransferase</fullName>
        <ecNumber evidence="5">2.1.1.163</ecNumber>
    </recommendedName>
</protein>
<dbReference type="OrthoDB" id="9808140at2"/>
<dbReference type="InterPro" id="IPR023576">
    <property type="entry name" value="UbiE/COQ5_MeTrFase_CS"/>
</dbReference>
<dbReference type="Pfam" id="PF01209">
    <property type="entry name" value="Ubie_methyltran"/>
    <property type="match status" value="1"/>
</dbReference>
<evidence type="ECO:0000256" key="4">
    <source>
        <dbReference type="ARBA" id="ARBA00022691"/>
    </source>
</evidence>
<comment type="caution">
    <text evidence="6">The sequence shown here is derived from an EMBL/GenBank/DDBJ whole genome shotgun (WGS) entry which is preliminary data.</text>
</comment>
<dbReference type="InterPro" id="IPR004033">
    <property type="entry name" value="UbiE/COQ5_MeTrFase"/>
</dbReference>
<evidence type="ECO:0000256" key="1">
    <source>
        <dbReference type="ARBA" id="ARBA00022428"/>
    </source>
</evidence>
<sequence>MPKEIIPYKDNNATKKEQVADMFNNISHSYDFLNHFMSLGIDIIWRKKAIGELKKDRPARILDVATGTGDFAFEAIKMLKPEKVTGVDISEGMLKVARQKIESRGLADIFEVKLGDSEKLLFEDNTFDAITVAYGVRNFENLEKGLEDMLRVLRPGGRVVILEFSKPKVFPVKQLYNFYFNSVTPTIGRIFSKDNSAYKYLPESVAAFPDGKAFVAMMEKIGYRQTKYRPLTFGISSIYTGIK</sequence>
<evidence type="ECO:0000313" key="7">
    <source>
        <dbReference type="Proteomes" id="UP000245647"/>
    </source>
</evidence>
<dbReference type="GO" id="GO:0009234">
    <property type="term" value="P:menaquinone biosynthetic process"/>
    <property type="evidence" value="ECO:0007669"/>
    <property type="project" value="UniProtKB-UniRule"/>
</dbReference>
<dbReference type="EMBL" id="QEAS01000004">
    <property type="protein sequence ID" value="PWG81436.1"/>
    <property type="molecule type" value="Genomic_DNA"/>
</dbReference>
<dbReference type="InterPro" id="IPR029063">
    <property type="entry name" value="SAM-dependent_MTases_sf"/>
</dbReference>
<evidence type="ECO:0000256" key="2">
    <source>
        <dbReference type="ARBA" id="ARBA00022603"/>
    </source>
</evidence>
<keyword evidence="3 5" id="KW-0808">Transferase</keyword>
<dbReference type="NCBIfam" id="TIGR01934">
    <property type="entry name" value="MenG_MenH_UbiE"/>
    <property type="match status" value="1"/>
</dbReference>
<dbReference type="CDD" id="cd02440">
    <property type="entry name" value="AdoMet_MTases"/>
    <property type="match status" value="1"/>
</dbReference>
<feature type="binding site" evidence="5">
    <location>
        <begin position="116"/>
        <end position="117"/>
    </location>
    <ligand>
        <name>S-adenosyl-L-methionine</name>
        <dbReference type="ChEBI" id="CHEBI:59789"/>
    </ligand>
</feature>
<keyword evidence="7" id="KW-1185">Reference proteome</keyword>
<dbReference type="GO" id="GO:0032259">
    <property type="term" value="P:methylation"/>
    <property type="evidence" value="ECO:0007669"/>
    <property type="project" value="UniProtKB-KW"/>
</dbReference>
<reference evidence="6 7" key="1">
    <citation type="submission" date="2018-04" db="EMBL/GenBank/DDBJ databases">
        <title>Pedobacter chongqingensis sp. nov., isolated from a rottenly hemp rope.</title>
        <authorList>
            <person name="Cai Y."/>
        </authorList>
    </citation>
    <scope>NUCLEOTIDE SEQUENCE [LARGE SCALE GENOMIC DNA]</scope>
    <source>
        <strain evidence="6 7">FJ4-8</strain>
    </source>
</reference>
<comment type="catalytic activity">
    <reaction evidence="5">
        <text>a 2-demethylmenaquinol + S-adenosyl-L-methionine = a menaquinol + S-adenosyl-L-homocysteine + H(+)</text>
        <dbReference type="Rhea" id="RHEA:42640"/>
        <dbReference type="Rhea" id="RHEA-COMP:9539"/>
        <dbReference type="Rhea" id="RHEA-COMP:9563"/>
        <dbReference type="ChEBI" id="CHEBI:15378"/>
        <dbReference type="ChEBI" id="CHEBI:18151"/>
        <dbReference type="ChEBI" id="CHEBI:55437"/>
        <dbReference type="ChEBI" id="CHEBI:57856"/>
        <dbReference type="ChEBI" id="CHEBI:59789"/>
        <dbReference type="EC" id="2.1.1.163"/>
    </reaction>
</comment>
<dbReference type="AlphaFoldDB" id="A0A2U2PJ56"/>
<comment type="function">
    <text evidence="5">Methyltransferase required for the conversion of demethylmenaquinol (DMKH2) to menaquinol (MKH2).</text>
</comment>
<evidence type="ECO:0000256" key="5">
    <source>
        <dbReference type="HAMAP-Rule" id="MF_01813"/>
    </source>
</evidence>
<dbReference type="UniPathway" id="UPA00079">
    <property type="reaction ID" value="UER00169"/>
</dbReference>
<keyword evidence="1 5" id="KW-0474">Menaquinone biosynthesis</keyword>
<dbReference type="PROSITE" id="PS51608">
    <property type="entry name" value="SAM_MT_UBIE"/>
    <property type="match status" value="1"/>
</dbReference>
<keyword evidence="2 5" id="KW-0489">Methyltransferase</keyword>
<dbReference type="Proteomes" id="UP000245647">
    <property type="component" value="Unassembled WGS sequence"/>
</dbReference>
<dbReference type="RefSeq" id="WP_109414920.1">
    <property type="nucleotide sequence ID" value="NZ_QEAS01000004.1"/>
</dbReference>
<feature type="binding site" evidence="5">
    <location>
        <position position="68"/>
    </location>
    <ligand>
        <name>S-adenosyl-L-methionine</name>
        <dbReference type="ChEBI" id="CHEBI:59789"/>
    </ligand>
</feature>
<accession>A0A2U2PJ56</accession>
<dbReference type="GO" id="GO:0043770">
    <property type="term" value="F:demethylmenaquinone methyltransferase activity"/>
    <property type="evidence" value="ECO:0007669"/>
    <property type="project" value="UniProtKB-UniRule"/>
</dbReference>
<dbReference type="Gene3D" id="3.40.50.150">
    <property type="entry name" value="Vaccinia Virus protein VP39"/>
    <property type="match status" value="1"/>
</dbReference>
<comment type="similarity">
    <text evidence="5">Belongs to the class I-like SAM-binding methyltransferase superfamily. MenG/UbiE family.</text>
</comment>
<gene>
    <name evidence="5" type="primary">menG</name>
    <name evidence="6" type="ORF">DDR33_06265</name>
</gene>
<comment type="caution">
    <text evidence="5">Lacks conserved residue(s) required for the propagation of feature annotation.</text>
</comment>
<dbReference type="HAMAP" id="MF_01813">
    <property type="entry name" value="MenG_UbiE_methyltr"/>
    <property type="match status" value="1"/>
</dbReference>
<dbReference type="PANTHER" id="PTHR43591:SF24">
    <property type="entry name" value="2-METHOXY-6-POLYPRENYL-1,4-BENZOQUINOL METHYLASE, MITOCHONDRIAL"/>
    <property type="match status" value="1"/>
</dbReference>
<dbReference type="SUPFAM" id="SSF53335">
    <property type="entry name" value="S-adenosyl-L-methionine-dependent methyltransferases"/>
    <property type="match status" value="1"/>
</dbReference>
<evidence type="ECO:0000256" key="3">
    <source>
        <dbReference type="ARBA" id="ARBA00022679"/>
    </source>
</evidence>
<dbReference type="NCBIfam" id="NF001244">
    <property type="entry name" value="PRK00216.1-5"/>
    <property type="match status" value="1"/>
</dbReference>
<comment type="pathway">
    <text evidence="5">Quinol/quinone metabolism; menaquinone biosynthesis; menaquinol from 1,4-dihydroxy-2-naphthoate: step 2/2.</text>
</comment>
<organism evidence="6 7">
    <name type="scientific">Pararcticibacter amylolyticus</name>
    <dbReference type="NCBI Taxonomy" id="2173175"/>
    <lineage>
        <taxon>Bacteria</taxon>
        <taxon>Pseudomonadati</taxon>
        <taxon>Bacteroidota</taxon>
        <taxon>Sphingobacteriia</taxon>
        <taxon>Sphingobacteriales</taxon>
        <taxon>Sphingobacteriaceae</taxon>
        <taxon>Pararcticibacter</taxon>
    </lineage>
</organism>